<evidence type="ECO:0008006" key="3">
    <source>
        <dbReference type="Google" id="ProtNLM"/>
    </source>
</evidence>
<accession>A0A1D9LGP3</accession>
<dbReference type="KEGG" id="cvc:BKX93_10860"/>
<reference evidence="1 2" key="1">
    <citation type="submission" date="2016-10" db="EMBL/GenBank/DDBJ databases">
        <title>Chromobacterium muskegensis sp. nov., an insecticidal bacterium isolated from Sphagnum bogs.</title>
        <authorList>
            <person name="Sparks M.E."/>
            <person name="Blackburn M.B."/>
            <person name="Gundersen-Rindal D.E."/>
            <person name="Mitchell A."/>
            <person name="Farrar R."/>
            <person name="Kuhar D."/>
        </authorList>
    </citation>
    <scope>NUCLEOTIDE SEQUENCE [LARGE SCALE GENOMIC DNA]</scope>
    <source>
        <strain evidence="1 2">21-1</strain>
    </source>
</reference>
<dbReference type="AlphaFoldDB" id="A0A1D9LGP3"/>
<proteinExistence type="predicted"/>
<dbReference type="RefSeq" id="WP_052717596.1">
    <property type="nucleotide sequence ID" value="NZ_CP017707.1"/>
</dbReference>
<gene>
    <name evidence="1" type="ORF">BKX93_10860</name>
</gene>
<evidence type="ECO:0000313" key="1">
    <source>
        <dbReference type="EMBL" id="AOZ50441.1"/>
    </source>
</evidence>
<dbReference type="STRING" id="1108595.BKX93_10860"/>
<dbReference type="GeneID" id="68841713"/>
<name>A0A1D9LGP3_9NEIS</name>
<organism evidence="1 2">
    <name type="scientific">Chromobacterium vaccinii</name>
    <dbReference type="NCBI Taxonomy" id="1108595"/>
    <lineage>
        <taxon>Bacteria</taxon>
        <taxon>Pseudomonadati</taxon>
        <taxon>Pseudomonadota</taxon>
        <taxon>Betaproteobacteria</taxon>
        <taxon>Neisseriales</taxon>
        <taxon>Chromobacteriaceae</taxon>
        <taxon>Chromobacterium</taxon>
    </lineage>
</organism>
<protein>
    <recommendedName>
        <fullName evidence="3">Glycosyl transferase</fullName>
    </recommendedName>
</protein>
<sequence>MRDLSDFGLAEWLRLSPCHDALKQWRNDAWQTMYLAKRAVGQERFVESLRDPAANLGLVVAFEQPWALNWQLERARVNVPGTRMVVFDNSRRPEMRRQIEQVCRENQVPYLALPANPTRHVNRSHGFAMSWIYHNVVLPAEPRSFAFIDHDMIPVAPSRLLVDLDDQPVYGLPNHSEWGWHLWAGYCAFRFDHMKRRRLNFLYDFSNGLDTGGRNWRSLYRELDASSLRMAKHRMREIRDPVSGHPFSIQVIDDCWYHIGSISYNNGFESQFELCQHLKAALAAGRPWAELCPPEG</sequence>
<dbReference type="EMBL" id="CP017707">
    <property type="protein sequence ID" value="AOZ50441.1"/>
    <property type="molecule type" value="Genomic_DNA"/>
</dbReference>
<dbReference type="Proteomes" id="UP000178776">
    <property type="component" value="Chromosome"/>
</dbReference>
<evidence type="ECO:0000313" key="2">
    <source>
        <dbReference type="Proteomes" id="UP000178776"/>
    </source>
</evidence>